<dbReference type="InterPro" id="IPR045536">
    <property type="entry name" value="DUF6431"/>
</dbReference>
<dbReference type="Pfam" id="PF20020">
    <property type="entry name" value="DUF6431"/>
    <property type="match status" value="1"/>
</dbReference>
<proteinExistence type="predicted"/>
<reference evidence="2" key="1">
    <citation type="journal article" date="2021" name="Proc. Natl. Acad. Sci. U.S.A.">
        <title>A Catalog of Tens of Thousands of Viruses from Human Metagenomes Reveals Hidden Associations with Chronic Diseases.</title>
        <authorList>
            <person name="Tisza M.J."/>
            <person name="Buck C.B."/>
        </authorList>
    </citation>
    <scope>NUCLEOTIDE SEQUENCE</scope>
    <source>
        <strain evidence="2">CtdvJ3</strain>
    </source>
</reference>
<sequence>MISDSKSTCPKCGGQLKYYDTVKRIVRTKYGVKNKVDIRRFRCQKCSAMHRELPDFIFPYKQYEAEIIIGVLEGFITCETLGFEDYPCEMTMIRWRLSPPKLFSLKAVSNLE</sequence>
<dbReference type="EMBL" id="BK032569">
    <property type="protein sequence ID" value="DAF48518.1"/>
    <property type="molecule type" value="Genomic_DNA"/>
</dbReference>
<organism evidence="2">
    <name type="scientific">Siphoviridae sp. ctdvJ3</name>
    <dbReference type="NCBI Taxonomy" id="2827903"/>
    <lineage>
        <taxon>Viruses</taxon>
        <taxon>Duplodnaviria</taxon>
        <taxon>Heunggongvirae</taxon>
        <taxon>Uroviricota</taxon>
        <taxon>Caudoviricetes</taxon>
    </lineage>
</organism>
<feature type="domain" description="DUF6431" evidence="1">
    <location>
        <begin position="9"/>
        <end position="95"/>
    </location>
</feature>
<protein>
    <submittedName>
        <fullName evidence="2">MqsA</fullName>
    </submittedName>
</protein>
<name>A0A8S5SC50_9CAUD</name>
<evidence type="ECO:0000313" key="2">
    <source>
        <dbReference type="EMBL" id="DAF48518.1"/>
    </source>
</evidence>
<accession>A0A8S5SC50</accession>
<evidence type="ECO:0000259" key="1">
    <source>
        <dbReference type="Pfam" id="PF20020"/>
    </source>
</evidence>